<protein>
    <submittedName>
        <fullName evidence="2">Uncharacterized protein</fullName>
    </submittedName>
</protein>
<evidence type="ECO:0000313" key="2">
    <source>
        <dbReference type="EMBL" id="OGK41058.1"/>
    </source>
</evidence>
<evidence type="ECO:0000256" key="1">
    <source>
        <dbReference type="SAM" id="Phobius"/>
    </source>
</evidence>
<organism evidence="2 3">
    <name type="scientific">Candidatus Roizmanbacteria bacterium RIFCSPLOWO2_01_FULL_37_12</name>
    <dbReference type="NCBI Taxonomy" id="1802056"/>
    <lineage>
        <taxon>Bacteria</taxon>
        <taxon>Candidatus Roizmaniibacteriota</taxon>
    </lineage>
</organism>
<keyword evidence="1" id="KW-1133">Transmembrane helix</keyword>
<keyword evidence="1" id="KW-0812">Transmembrane</keyword>
<proteinExistence type="predicted"/>
<dbReference type="AlphaFoldDB" id="A0A1F7ICH4"/>
<dbReference type="Proteomes" id="UP000177698">
    <property type="component" value="Unassembled WGS sequence"/>
</dbReference>
<evidence type="ECO:0000313" key="3">
    <source>
        <dbReference type="Proteomes" id="UP000177698"/>
    </source>
</evidence>
<comment type="caution">
    <text evidence="2">The sequence shown here is derived from an EMBL/GenBank/DDBJ whole genome shotgun (WGS) entry which is preliminary data.</text>
</comment>
<feature type="transmembrane region" description="Helical" evidence="1">
    <location>
        <begin position="49"/>
        <end position="70"/>
    </location>
</feature>
<name>A0A1F7ICH4_9BACT</name>
<gene>
    <name evidence="2" type="ORF">A2954_05995</name>
</gene>
<reference evidence="2 3" key="1">
    <citation type="journal article" date="2016" name="Nat. Commun.">
        <title>Thousands of microbial genomes shed light on interconnected biogeochemical processes in an aquifer system.</title>
        <authorList>
            <person name="Anantharaman K."/>
            <person name="Brown C.T."/>
            <person name="Hug L.A."/>
            <person name="Sharon I."/>
            <person name="Castelle C.J."/>
            <person name="Probst A.J."/>
            <person name="Thomas B.C."/>
            <person name="Singh A."/>
            <person name="Wilkins M.J."/>
            <person name="Karaoz U."/>
            <person name="Brodie E.L."/>
            <person name="Williams K.H."/>
            <person name="Hubbard S.S."/>
            <person name="Banfield J.F."/>
        </authorList>
    </citation>
    <scope>NUCLEOTIDE SEQUENCE [LARGE SCALE GENOMIC DNA]</scope>
</reference>
<accession>A0A1F7ICH4</accession>
<sequence>MGAAIRQLADHSPHLPLFFKMSSNFFQEGRPCRIFGGARLRRQKIIRFLPAKTHFFIVYFLFFFSFPPFFEEERLAKETYDQIHCLLQKITRG</sequence>
<dbReference type="EMBL" id="MGAG01000015">
    <property type="protein sequence ID" value="OGK41058.1"/>
    <property type="molecule type" value="Genomic_DNA"/>
</dbReference>
<keyword evidence="1" id="KW-0472">Membrane</keyword>